<evidence type="ECO:0000313" key="5">
    <source>
        <dbReference type="EMBL" id="EDS35927.1"/>
    </source>
</evidence>
<evidence type="ECO:0000313" key="7">
    <source>
        <dbReference type="Proteomes" id="UP000002320"/>
    </source>
</evidence>
<dbReference type="CDD" id="cd00034">
    <property type="entry name" value="CSD"/>
    <property type="match status" value="1"/>
</dbReference>
<keyword evidence="3" id="KW-0472">Membrane</keyword>
<reference evidence="5" key="1">
    <citation type="submission" date="2007-03" db="EMBL/GenBank/DDBJ databases">
        <title>Annotation of Culex pipiens quinquefasciatus.</title>
        <authorList>
            <consortium name="The Broad Institute Genome Sequencing Platform"/>
            <person name="Atkinson P.W."/>
            <person name="Hemingway J."/>
            <person name="Christensen B.M."/>
            <person name="Higgs S."/>
            <person name="Kodira C."/>
            <person name="Hannick L."/>
            <person name="Megy K."/>
            <person name="O'Leary S."/>
            <person name="Pearson M."/>
            <person name="Haas B.J."/>
            <person name="Mauceli E."/>
            <person name="Wortman J.R."/>
            <person name="Lee N.H."/>
            <person name="Guigo R."/>
            <person name="Stanke M."/>
            <person name="Alvarado L."/>
            <person name="Amedeo P."/>
            <person name="Antoine C.H."/>
            <person name="Arensburger P."/>
            <person name="Bidwell S.L."/>
            <person name="Crawford M."/>
            <person name="Camaro F."/>
            <person name="Devon K."/>
            <person name="Engels R."/>
            <person name="Hammond M."/>
            <person name="Howarth C."/>
            <person name="Koehrsen M."/>
            <person name="Lawson D."/>
            <person name="Montgomery P."/>
            <person name="Nene V."/>
            <person name="Nusbaum C."/>
            <person name="Puiu D."/>
            <person name="Romero-Severson J."/>
            <person name="Severson D.W."/>
            <person name="Shumway M."/>
            <person name="Sisk P."/>
            <person name="Stolte C."/>
            <person name="Zeng Q."/>
            <person name="Eisenstadt E."/>
            <person name="Fraser-Liggett C."/>
            <person name="Strausberg R."/>
            <person name="Galagan J."/>
            <person name="Birren B."/>
            <person name="Collins F.H."/>
        </authorList>
    </citation>
    <scope>NUCLEOTIDE SEQUENCE [LARGE SCALE GENOMIC DNA]</scope>
    <source>
        <strain evidence="5">JHB</strain>
    </source>
</reference>
<evidence type="ECO:0000259" key="4">
    <source>
        <dbReference type="SMART" id="SM00300"/>
    </source>
</evidence>
<name>B0WW95_CULQU</name>
<dbReference type="Proteomes" id="UP000002320">
    <property type="component" value="Unassembled WGS sequence"/>
</dbReference>
<dbReference type="Gene3D" id="2.40.50.40">
    <property type="match status" value="1"/>
</dbReference>
<dbReference type="HOGENOM" id="CLU_922149_0_0_1"/>
<evidence type="ECO:0000256" key="3">
    <source>
        <dbReference type="SAM" id="Phobius"/>
    </source>
</evidence>
<protein>
    <recommendedName>
        <fullName evidence="4">Chromo shadow domain-containing protein</fullName>
    </recommendedName>
</protein>
<dbReference type="InParanoid" id="B0WW95"/>
<dbReference type="AlphaFoldDB" id="B0WW95"/>
<evidence type="ECO:0000256" key="1">
    <source>
        <dbReference type="ARBA" id="ARBA00004123"/>
    </source>
</evidence>
<dbReference type="EMBL" id="DS232140">
    <property type="protein sequence ID" value="EDS35927.1"/>
    <property type="molecule type" value="Genomic_DNA"/>
</dbReference>
<organism>
    <name type="scientific">Culex quinquefasciatus</name>
    <name type="common">Southern house mosquito</name>
    <name type="synonym">Culex pungens</name>
    <dbReference type="NCBI Taxonomy" id="7176"/>
    <lineage>
        <taxon>Eukaryota</taxon>
        <taxon>Metazoa</taxon>
        <taxon>Ecdysozoa</taxon>
        <taxon>Arthropoda</taxon>
        <taxon>Hexapoda</taxon>
        <taxon>Insecta</taxon>
        <taxon>Pterygota</taxon>
        <taxon>Neoptera</taxon>
        <taxon>Endopterygota</taxon>
        <taxon>Diptera</taxon>
        <taxon>Nematocera</taxon>
        <taxon>Culicoidea</taxon>
        <taxon>Culicidae</taxon>
        <taxon>Culicinae</taxon>
        <taxon>Culicini</taxon>
        <taxon>Culex</taxon>
        <taxon>Culex</taxon>
    </lineage>
</organism>
<dbReference type="InterPro" id="IPR008251">
    <property type="entry name" value="Chromo_shadow_dom"/>
</dbReference>
<dbReference type="SMART" id="SM00300">
    <property type="entry name" value="ChSh"/>
    <property type="match status" value="1"/>
</dbReference>
<dbReference type="GO" id="GO:0005634">
    <property type="term" value="C:nucleus"/>
    <property type="evidence" value="ECO:0007669"/>
    <property type="project" value="UniProtKB-SubCell"/>
</dbReference>
<dbReference type="KEGG" id="cqu:CpipJ_CPIJ011696"/>
<gene>
    <name evidence="6" type="primary">6044107</name>
    <name evidence="5" type="ORF">CpipJ_CPIJ011696</name>
</gene>
<keyword evidence="3" id="KW-0812">Transmembrane</keyword>
<feature type="transmembrane region" description="Helical" evidence="3">
    <location>
        <begin position="206"/>
        <end position="227"/>
    </location>
</feature>
<comment type="subcellular location">
    <subcellularLocation>
        <location evidence="1">Nucleus</location>
    </subcellularLocation>
</comment>
<accession>B0WW95</accession>
<evidence type="ECO:0000256" key="2">
    <source>
        <dbReference type="ARBA" id="ARBA00023242"/>
    </source>
</evidence>
<reference evidence="6" key="2">
    <citation type="submission" date="2021-02" db="UniProtKB">
        <authorList>
            <consortium name="EnsemblMetazoa"/>
        </authorList>
    </citation>
    <scope>IDENTIFICATION</scope>
    <source>
        <strain evidence="6">JHB</strain>
    </source>
</reference>
<dbReference type="SUPFAM" id="SSF54160">
    <property type="entry name" value="Chromo domain-like"/>
    <property type="match status" value="1"/>
</dbReference>
<dbReference type="Pfam" id="PF01393">
    <property type="entry name" value="Chromo_shadow"/>
    <property type="match status" value="1"/>
</dbReference>
<dbReference type="InterPro" id="IPR016197">
    <property type="entry name" value="Chromo-like_dom_sf"/>
</dbReference>
<keyword evidence="2" id="KW-0539">Nucleus</keyword>
<dbReference type="GO" id="GO:0005694">
    <property type="term" value="C:chromosome"/>
    <property type="evidence" value="ECO:0007669"/>
    <property type="project" value="UniProtKB-ARBA"/>
</dbReference>
<evidence type="ECO:0000313" key="6">
    <source>
        <dbReference type="EnsemblMetazoa" id="CPIJ011696-PA"/>
    </source>
</evidence>
<dbReference type="VEuPathDB" id="VectorBase:CPIJ011696"/>
<proteinExistence type="predicted"/>
<keyword evidence="7" id="KW-1185">Reference proteome</keyword>
<dbReference type="EnsemblMetazoa" id="CPIJ011696-RA">
    <property type="protein sequence ID" value="CPIJ011696-PA"/>
    <property type="gene ID" value="CPIJ011696"/>
</dbReference>
<keyword evidence="3" id="KW-1133">Transmembrane helix</keyword>
<feature type="domain" description="Chromo shadow" evidence="4">
    <location>
        <begin position="236"/>
        <end position="298"/>
    </location>
</feature>
<sequence length="302" mass="34271">MLEIPALVHALITRLLEVSWSSEDESAESEVCADDIKHVWWVVLVADGIRLMLSFRLFQGRMLRLYHYSILAASIWESLILSPKTGRDPRSSEGCWKGKAAKKTWERDNLGTRCLKQIESKGPSRKRSFKQEKISRNKDNRSMQFEGTEEFIGTWSNIDIEKIDSQRADSSPVSGCATHRATLPGEITQFPPAPTTAESFSFCHGIFAFFATLLSYSLLYLGSYSFFFSKRIAGQKQIRKGHMGKKLDGVTEEDGDQPFLIRWKGVDKVDLVLFRIVHQDIPALVVDFYESRIINAAKISVL</sequence>